<dbReference type="GO" id="GO:0016787">
    <property type="term" value="F:hydrolase activity"/>
    <property type="evidence" value="ECO:0007669"/>
    <property type="project" value="UniProtKB-KW"/>
</dbReference>
<evidence type="ECO:0000313" key="2">
    <source>
        <dbReference type="EMBL" id="KUI65853.1"/>
    </source>
</evidence>
<dbReference type="AlphaFoldDB" id="A0A194VPG3"/>
<protein>
    <submittedName>
        <fullName evidence="2">Ubiquitin carboxyl-terminal hydrolase creB</fullName>
    </submittedName>
</protein>
<proteinExistence type="predicted"/>
<keyword evidence="1" id="KW-0472">Membrane</keyword>
<accession>A0A194VPG3</accession>
<keyword evidence="1" id="KW-1133">Transmembrane helix</keyword>
<organism evidence="2 3">
    <name type="scientific">Cytospora mali</name>
    <name type="common">Apple Valsa canker fungus</name>
    <name type="synonym">Valsa mali</name>
    <dbReference type="NCBI Taxonomy" id="578113"/>
    <lineage>
        <taxon>Eukaryota</taxon>
        <taxon>Fungi</taxon>
        <taxon>Dikarya</taxon>
        <taxon>Ascomycota</taxon>
        <taxon>Pezizomycotina</taxon>
        <taxon>Sordariomycetes</taxon>
        <taxon>Sordariomycetidae</taxon>
        <taxon>Diaporthales</taxon>
        <taxon>Cytosporaceae</taxon>
        <taxon>Cytospora</taxon>
    </lineage>
</organism>
<dbReference type="EMBL" id="CM003099">
    <property type="protein sequence ID" value="KUI65853.1"/>
    <property type="molecule type" value="Genomic_DNA"/>
</dbReference>
<name>A0A194VPG3_CYTMA</name>
<keyword evidence="2" id="KW-0378">Hydrolase</keyword>
<reference evidence="2" key="1">
    <citation type="submission" date="2014-12" db="EMBL/GenBank/DDBJ databases">
        <title>Genome Sequence of Valsa Canker Pathogens Uncovers a Specific Adaption of Colonization on Woody Bark.</title>
        <authorList>
            <person name="Yin Z."/>
            <person name="Liu H."/>
            <person name="Gao X."/>
            <person name="Li Z."/>
            <person name="Song N."/>
            <person name="Ke X."/>
            <person name="Dai Q."/>
            <person name="Wu Y."/>
            <person name="Sun Y."/>
            <person name="Xu J.-R."/>
            <person name="Kang Z.K."/>
            <person name="Wang L."/>
            <person name="Huang L."/>
        </authorList>
    </citation>
    <scope>NUCLEOTIDE SEQUENCE [LARGE SCALE GENOMIC DNA]</scope>
    <source>
        <strain evidence="2">03-8</strain>
    </source>
</reference>
<gene>
    <name evidence="2" type="ORF">VM1G_01985</name>
</gene>
<dbReference type="Proteomes" id="UP000078559">
    <property type="component" value="Chromosome 2"/>
</dbReference>
<evidence type="ECO:0000313" key="3">
    <source>
        <dbReference type="Proteomes" id="UP000078559"/>
    </source>
</evidence>
<keyword evidence="1" id="KW-0812">Transmembrane</keyword>
<evidence type="ECO:0000256" key="1">
    <source>
        <dbReference type="SAM" id="Phobius"/>
    </source>
</evidence>
<feature type="transmembrane region" description="Helical" evidence="1">
    <location>
        <begin position="184"/>
        <end position="206"/>
    </location>
</feature>
<sequence length="243" mass="25832">MYPSNPRTPTQRGWPYPMNFSQGNTLLFFLPMPLILNRSLSACLSGLSACVDDRASLPWPFKSPASDSLLSSLILSSLSFSLSLFLSFSPPPSHPIDLRLRDLLPRFARFKKPGLELATGLDTDTSFDTLLFFLSSSAASALLSANAFCNSSSLFLRASVIRLAFSLRRLSSSFAASFSASFRAFSAALCSFFSIFLSSLLCIGVWNSSSGIAGVAGVLSSPAGAGGDTAFKECVMIGSGILS</sequence>
<keyword evidence="3" id="KW-1185">Reference proteome</keyword>